<evidence type="ECO:0000256" key="1">
    <source>
        <dbReference type="SAM" id="MobiDB-lite"/>
    </source>
</evidence>
<dbReference type="AlphaFoldDB" id="A0A6S6VXG1"/>
<proteinExistence type="predicted"/>
<feature type="region of interest" description="Disordered" evidence="1">
    <location>
        <begin position="952"/>
        <end position="978"/>
    </location>
</feature>
<dbReference type="Proteomes" id="UP000472372">
    <property type="component" value="Chromosome 3"/>
</dbReference>
<accession>A0A6S6VXG1</accession>
<gene>
    <name evidence="3" type="ORF">PTTW11_03813</name>
</gene>
<organism evidence="3 4">
    <name type="scientific">Pyrenophora teres f. teres</name>
    <dbReference type="NCBI Taxonomy" id="97479"/>
    <lineage>
        <taxon>Eukaryota</taxon>
        <taxon>Fungi</taxon>
        <taxon>Dikarya</taxon>
        <taxon>Ascomycota</taxon>
        <taxon>Pezizomycotina</taxon>
        <taxon>Dothideomycetes</taxon>
        <taxon>Pleosporomycetidae</taxon>
        <taxon>Pleosporales</taxon>
        <taxon>Pleosporineae</taxon>
        <taxon>Pleosporaceae</taxon>
        <taxon>Pyrenophora</taxon>
    </lineage>
</organism>
<feature type="transmembrane region" description="Helical" evidence="2">
    <location>
        <begin position="346"/>
        <end position="366"/>
    </location>
</feature>
<protein>
    <submittedName>
        <fullName evidence="3">Uncharacterized protein</fullName>
    </submittedName>
</protein>
<feature type="region of interest" description="Disordered" evidence="1">
    <location>
        <begin position="900"/>
        <end position="928"/>
    </location>
</feature>
<sequence>MADRRPLIPESPDVSENLENPPALPSLGYSNNSLINGPSSGRPSFTKYQSDITAVGRNTPSIVQEEEEEEYFADSFRPGKDSGLGIAASGATPQTARRVSIQPFARRASGPGPKSPPSKSPGTVSSPGSTDPCFGSFPRGSVESTPDLRRERFSPDVGKGSPDVGTYEEFRHGILKNAKRSNTSINDYENYIHSSDTERIRGGGAAPSIKSAYENDFRPTHECATTRDFYQPSITWLNVSLILVCLFSCVFSGIFLALAIRAPHYGRLITSHGPVTPADAILLTTVLAKLIELSFVTAFVAFLGQVLSRRAFMKDQGRGVTLSELSMWRWIVQPGTLVTRPDMAKYAGLSFLGIMSLISAVLATLYTSAAAATVQPMLRDGNWDKGLVLAGRVKSDFANINYLKAMCPTPIRTDKKTQGETCLQMEHAGQGYHNFQRYLSDWDVSARNGNGTSDLNLRPKGFGLLYQNTTVTGQWIDMVNTTEVSRKFGRAINNITMAMPHSGVFAAARDQRNGILQPEELNSEGTYSLRASVPSPIVNVLCANMNKTELAPIVYDAWPNNDTVNVTTWGESPSLRDKAITTNRTVVDEIFGWDVNDTTTLNWPPVFGRYPTSFNTVLNHTSNRWGRPAIYILGQGGPDDMGVDGTGIYSLCKIHVYIKAGCSTRHDVSGSGGTMEAICDDPHDKMAFVETGTEPSKNSQGVANWRDIGTDWANSLSLGTGLMEANASTSRLLTQLILKPSNPDPTDFQVDLSKAIPSLAEALAVLSACTLLLSMVDAPFVTFWNYTHPALDEYQTQYFNASLKAQQYASGGMVGAAKAWIIILALVFFMNVFVLVYFIFHRGLVTDFTEPPNLFALAVNSPPSHVLAGSCGGGPEGKQYMVNWFVNHEGDHLYMEPGEKSHLLSGHGQSHTHVHPHDPSSENSRQISNGSGAFFASLAETIRRGLGMKERHAPTRLRSSSAEENFRSSATARPGTVTSDYEMQEGRTRLQRNFRTLAKRRSVL</sequence>
<reference evidence="3" key="1">
    <citation type="submission" date="2021-02" db="EMBL/GenBank/DDBJ databases">
        <authorList>
            <person name="Syme A R."/>
            <person name="Syme A R."/>
            <person name="Moolhuijzen P."/>
        </authorList>
    </citation>
    <scope>NUCLEOTIDE SEQUENCE</scope>
    <source>
        <strain evidence="3">W1-1</strain>
    </source>
</reference>
<evidence type="ECO:0000313" key="4">
    <source>
        <dbReference type="Proteomes" id="UP000472372"/>
    </source>
</evidence>
<feature type="transmembrane region" description="Helical" evidence="2">
    <location>
        <begin position="236"/>
        <end position="260"/>
    </location>
</feature>
<feature type="compositionally biased region" description="Low complexity" evidence="1">
    <location>
        <begin position="120"/>
        <end position="132"/>
    </location>
</feature>
<keyword evidence="2" id="KW-0472">Membrane</keyword>
<evidence type="ECO:0000256" key="2">
    <source>
        <dbReference type="SAM" id="Phobius"/>
    </source>
</evidence>
<evidence type="ECO:0000313" key="3">
    <source>
        <dbReference type="EMBL" id="CAE7024807.1"/>
    </source>
</evidence>
<name>A0A6S6VXG1_9PLEO</name>
<feature type="compositionally biased region" description="Polar residues" evidence="1">
    <location>
        <begin position="957"/>
        <end position="978"/>
    </location>
</feature>
<feature type="transmembrane region" description="Helical" evidence="2">
    <location>
        <begin position="280"/>
        <end position="304"/>
    </location>
</feature>
<feature type="compositionally biased region" description="Polar residues" evidence="1">
    <location>
        <begin position="28"/>
        <end position="62"/>
    </location>
</feature>
<keyword evidence="2" id="KW-1133">Transmembrane helix</keyword>
<feature type="region of interest" description="Disordered" evidence="1">
    <location>
        <begin position="1"/>
        <end position="163"/>
    </location>
</feature>
<dbReference type="EMBL" id="HG992979">
    <property type="protein sequence ID" value="CAE7024807.1"/>
    <property type="molecule type" value="Genomic_DNA"/>
</dbReference>
<feature type="transmembrane region" description="Helical" evidence="2">
    <location>
        <begin position="819"/>
        <end position="840"/>
    </location>
</feature>
<keyword evidence="2" id="KW-0812">Transmembrane</keyword>